<evidence type="ECO:0000259" key="10">
    <source>
        <dbReference type="Pfam" id="PF04324"/>
    </source>
</evidence>
<evidence type="ECO:0000256" key="5">
    <source>
        <dbReference type="ARBA" id="ARBA00023004"/>
    </source>
</evidence>
<proteinExistence type="inferred from homology"/>
<dbReference type="AlphaFoldDB" id="A0A366HHN7"/>
<evidence type="ECO:0000256" key="7">
    <source>
        <dbReference type="ARBA" id="ARBA00039386"/>
    </source>
</evidence>
<keyword evidence="9" id="KW-0812">Transmembrane</keyword>
<evidence type="ECO:0000313" key="12">
    <source>
        <dbReference type="Proteomes" id="UP000253628"/>
    </source>
</evidence>
<evidence type="ECO:0000256" key="3">
    <source>
        <dbReference type="ARBA" id="ARBA00022723"/>
    </source>
</evidence>
<evidence type="ECO:0000256" key="4">
    <source>
        <dbReference type="ARBA" id="ARBA00022982"/>
    </source>
</evidence>
<dbReference type="InterPro" id="IPR007419">
    <property type="entry name" value="BFD-like_2Fe2S-bd_dom"/>
</dbReference>
<dbReference type="Gene3D" id="1.10.10.1100">
    <property type="entry name" value="BFD-like [2Fe-2S]-binding domain"/>
    <property type="match status" value="1"/>
</dbReference>
<dbReference type="GO" id="GO:0051537">
    <property type="term" value="F:2 iron, 2 sulfur cluster binding"/>
    <property type="evidence" value="ECO:0007669"/>
    <property type="project" value="UniProtKB-KW"/>
</dbReference>
<dbReference type="InterPro" id="IPR052371">
    <property type="entry name" value="BFD-associated_ferredoxin"/>
</dbReference>
<feature type="domain" description="BFD-like [2Fe-2S]-binding" evidence="10">
    <location>
        <begin position="27"/>
        <end position="73"/>
    </location>
</feature>
<comment type="caution">
    <text evidence="11">The sequence shown here is derived from an EMBL/GenBank/DDBJ whole genome shotgun (WGS) entry which is preliminary data.</text>
</comment>
<dbReference type="Proteomes" id="UP000253628">
    <property type="component" value="Unassembled WGS sequence"/>
</dbReference>
<name>A0A366HHN7_9BURK</name>
<keyword evidence="12" id="KW-1185">Reference proteome</keyword>
<keyword evidence="4" id="KW-0249">Electron transport</keyword>
<dbReference type="GO" id="GO:0046872">
    <property type="term" value="F:metal ion binding"/>
    <property type="evidence" value="ECO:0007669"/>
    <property type="project" value="UniProtKB-KW"/>
</dbReference>
<keyword evidence="9" id="KW-0472">Membrane</keyword>
<keyword evidence="2" id="KW-0001">2Fe-2S</keyword>
<evidence type="ECO:0000256" key="8">
    <source>
        <dbReference type="ARBA" id="ARBA00046332"/>
    </source>
</evidence>
<gene>
    <name evidence="11" type="ORF">DFR37_102524</name>
</gene>
<accession>A0A366HHN7</accession>
<keyword evidence="9" id="KW-1133">Transmembrane helix</keyword>
<organism evidence="11 12">
    <name type="scientific">Eoetvoesiella caeni</name>
    <dbReference type="NCBI Taxonomy" id="645616"/>
    <lineage>
        <taxon>Bacteria</taxon>
        <taxon>Pseudomonadati</taxon>
        <taxon>Pseudomonadota</taxon>
        <taxon>Betaproteobacteria</taxon>
        <taxon>Burkholderiales</taxon>
        <taxon>Alcaligenaceae</taxon>
        <taxon>Eoetvoesiella</taxon>
    </lineage>
</organism>
<keyword evidence="6" id="KW-0411">Iron-sulfur</keyword>
<comment type="similarity">
    <text evidence="8">Belongs to the Bfd family.</text>
</comment>
<dbReference type="InterPro" id="IPR041854">
    <property type="entry name" value="BFD-like_2Fe2S-bd_dom_sf"/>
</dbReference>
<evidence type="ECO:0000256" key="1">
    <source>
        <dbReference type="ARBA" id="ARBA00022448"/>
    </source>
</evidence>
<sequence length="112" mass="11951">MWVKNKSGLSKRLIFYPFEMIIILMFICICNAITERQVQSAVADGALTMSDLQGQLGVATCCGRCAETAAEYLPGGRYAGHVPAPEVAALVVAAANDESATVTMVEIIARRA</sequence>
<evidence type="ECO:0000256" key="9">
    <source>
        <dbReference type="SAM" id="Phobius"/>
    </source>
</evidence>
<dbReference type="EMBL" id="QNRQ01000002">
    <property type="protein sequence ID" value="RBP42138.1"/>
    <property type="molecule type" value="Genomic_DNA"/>
</dbReference>
<evidence type="ECO:0000313" key="11">
    <source>
        <dbReference type="EMBL" id="RBP42138.1"/>
    </source>
</evidence>
<evidence type="ECO:0000256" key="2">
    <source>
        <dbReference type="ARBA" id="ARBA00022714"/>
    </source>
</evidence>
<dbReference type="PANTHER" id="PTHR37424:SF1">
    <property type="entry name" value="BACTERIOFERRITIN-ASSOCIATED FERREDOXIN"/>
    <property type="match status" value="1"/>
</dbReference>
<feature type="transmembrane region" description="Helical" evidence="9">
    <location>
        <begin position="12"/>
        <end position="34"/>
    </location>
</feature>
<evidence type="ECO:0000256" key="6">
    <source>
        <dbReference type="ARBA" id="ARBA00023014"/>
    </source>
</evidence>
<keyword evidence="1" id="KW-0813">Transport</keyword>
<reference evidence="11 12" key="1">
    <citation type="submission" date="2018-06" db="EMBL/GenBank/DDBJ databases">
        <title>Genomic Encyclopedia of Type Strains, Phase IV (KMG-IV): sequencing the most valuable type-strain genomes for metagenomic binning, comparative biology and taxonomic classification.</title>
        <authorList>
            <person name="Goeker M."/>
        </authorList>
    </citation>
    <scope>NUCLEOTIDE SEQUENCE [LARGE SCALE GENOMIC DNA]</scope>
    <source>
        <strain evidence="11 12">DSM 25520</strain>
    </source>
</reference>
<keyword evidence="3" id="KW-0479">Metal-binding</keyword>
<keyword evidence="5" id="KW-0408">Iron</keyword>
<dbReference type="PANTHER" id="PTHR37424">
    <property type="entry name" value="BACTERIOFERRITIN-ASSOCIATED FERREDOXIN"/>
    <property type="match status" value="1"/>
</dbReference>
<protein>
    <recommendedName>
        <fullName evidence="7">Bacterioferritin-associated ferredoxin</fullName>
    </recommendedName>
</protein>
<dbReference type="Pfam" id="PF04324">
    <property type="entry name" value="Fer2_BFD"/>
    <property type="match status" value="1"/>
</dbReference>